<dbReference type="InterPro" id="IPR025348">
    <property type="entry name" value="DUF4252"/>
</dbReference>
<evidence type="ECO:0000313" key="2">
    <source>
        <dbReference type="EMBL" id="MDU8886417.1"/>
    </source>
</evidence>
<proteinExistence type="predicted"/>
<evidence type="ECO:0000256" key="1">
    <source>
        <dbReference type="SAM" id="SignalP"/>
    </source>
</evidence>
<organism evidence="2 3">
    <name type="scientific">Gilvirhabdus luticola</name>
    <dbReference type="NCBI Taxonomy" id="3079858"/>
    <lineage>
        <taxon>Bacteria</taxon>
        <taxon>Pseudomonadati</taxon>
        <taxon>Bacteroidota</taxon>
        <taxon>Flavobacteriia</taxon>
        <taxon>Flavobacteriales</taxon>
        <taxon>Flavobacteriaceae</taxon>
        <taxon>Gilvirhabdus</taxon>
    </lineage>
</organism>
<feature type="chain" id="PRO_5047022821" evidence="1">
    <location>
        <begin position="20"/>
        <end position="188"/>
    </location>
</feature>
<dbReference type="EMBL" id="JAWHTF010000005">
    <property type="protein sequence ID" value="MDU8886417.1"/>
    <property type="molecule type" value="Genomic_DNA"/>
</dbReference>
<feature type="signal peptide" evidence="1">
    <location>
        <begin position="1"/>
        <end position="19"/>
    </location>
</feature>
<dbReference type="Proteomes" id="UP001268651">
    <property type="component" value="Unassembled WGS sequence"/>
</dbReference>
<reference evidence="2 3" key="1">
    <citation type="submission" date="2023-10" db="EMBL/GenBank/DDBJ databases">
        <title>Marimonas sp. nov. isolated from tidal mud flat.</title>
        <authorList>
            <person name="Jaincy N.J."/>
            <person name="Srinivasan S."/>
            <person name="Lee S.-S."/>
        </authorList>
    </citation>
    <scope>NUCLEOTIDE SEQUENCE [LARGE SCALE GENOMIC DNA]</scope>
    <source>
        <strain evidence="2 3">MJ-SS3</strain>
    </source>
</reference>
<keyword evidence="3" id="KW-1185">Reference proteome</keyword>
<keyword evidence="1" id="KW-0732">Signal</keyword>
<dbReference type="Pfam" id="PF14060">
    <property type="entry name" value="DUF4252"/>
    <property type="match status" value="1"/>
</dbReference>
<dbReference type="RefSeq" id="WP_316662451.1">
    <property type="nucleotide sequence ID" value="NZ_JAWHTF010000005.1"/>
</dbReference>
<name>A0ABU3U7N1_9FLAO</name>
<accession>A0ABU3U7N1</accession>
<comment type="caution">
    <text evidence="2">The sequence shown here is derived from an EMBL/GenBank/DDBJ whole genome shotgun (WGS) entry which is preliminary data.</text>
</comment>
<gene>
    <name evidence="2" type="ORF">RXV94_09620</name>
</gene>
<protein>
    <submittedName>
        <fullName evidence="2">DUF4252 domain-containing protein</fullName>
    </submittedName>
</protein>
<evidence type="ECO:0000313" key="3">
    <source>
        <dbReference type="Proteomes" id="UP001268651"/>
    </source>
</evidence>
<sequence>MKKVVLIIAIALAPVVTFGQSLFDKYEDLDNVTSVVVNQKMFNMLAQIDVQTDDPEADEFMSMVKKLNNLKVLTTGDAKVSGQMKADVEKYLKTANLEELMRIKDGDQTVKFYVKNGKDENHVKELLMFVNGLKELTQGQDITINGEKREIETVLLSLTGDIDLRQVSKLTNKMNVPGGKQLEKAGKQ</sequence>